<name>A0AAE0WA77_9BIVA</name>
<dbReference type="PROSITE" id="PS50893">
    <property type="entry name" value="ABC_TRANSPORTER_2"/>
    <property type="match status" value="1"/>
</dbReference>
<dbReference type="Gene3D" id="2.40.50.140">
    <property type="entry name" value="Nucleic acid-binding proteins"/>
    <property type="match status" value="1"/>
</dbReference>
<dbReference type="SUPFAM" id="SSF52540">
    <property type="entry name" value="P-loop containing nucleoside triphosphate hydrolases"/>
    <property type="match status" value="1"/>
</dbReference>
<proteinExistence type="predicted"/>
<dbReference type="EMBL" id="JAEAOA010001141">
    <property type="protein sequence ID" value="KAK3606809.1"/>
    <property type="molecule type" value="Genomic_DNA"/>
</dbReference>
<dbReference type="InterPro" id="IPR015855">
    <property type="entry name" value="ABC_transpr_MalK-like"/>
</dbReference>
<dbReference type="SUPFAM" id="SSF50331">
    <property type="entry name" value="MOP-like"/>
    <property type="match status" value="1"/>
</dbReference>
<keyword evidence="3" id="KW-0067">ATP-binding</keyword>
<evidence type="ECO:0000256" key="3">
    <source>
        <dbReference type="ARBA" id="ARBA00022840"/>
    </source>
</evidence>
<dbReference type="GO" id="GO:0140359">
    <property type="term" value="F:ABC-type transporter activity"/>
    <property type="evidence" value="ECO:0007669"/>
    <property type="project" value="InterPro"/>
</dbReference>
<dbReference type="SMART" id="SM00382">
    <property type="entry name" value="AAA"/>
    <property type="match status" value="1"/>
</dbReference>
<reference evidence="5" key="3">
    <citation type="submission" date="2023-05" db="EMBL/GenBank/DDBJ databases">
        <authorList>
            <person name="Smith C.H."/>
        </authorList>
    </citation>
    <scope>NUCLEOTIDE SEQUENCE</scope>
    <source>
        <strain evidence="5">CHS0354</strain>
        <tissue evidence="5">Mantle</tissue>
    </source>
</reference>
<dbReference type="InterPro" id="IPR008995">
    <property type="entry name" value="Mo/tungstate-bd_C_term_dom"/>
</dbReference>
<dbReference type="PROSITE" id="PS00211">
    <property type="entry name" value="ABC_TRANSPORTER_1"/>
    <property type="match status" value="1"/>
</dbReference>
<dbReference type="InterPro" id="IPR003439">
    <property type="entry name" value="ABC_transporter-like_ATP-bd"/>
</dbReference>
<evidence type="ECO:0000256" key="1">
    <source>
        <dbReference type="ARBA" id="ARBA00022448"/>
    </source>
</evidence>
<dbReference type="InterPro" id="IPR003593">
    <property type="entry name" value="AAA+_ATPase"/>
</dbReference>
<organism evidence="5 6">
    <name type="scientific">Potamilus streckersoni</name>
    <dbReference type="NCBI Taxonomy" id="2493646"/>
    <lineage>
        <taxon>Eukaryota</taxon>
        <taxon>Metazoa</taxon>
        <taxon>Spiralia</taxon>
        <taxon>Lophotrochozoa</taxon>
        <taxon>Mollusca</taxon>
        <taxon>Bivalvia</taxon>
        <taxon>Autobranchia</taxon>
        <taxon>Heteroconchia</taxon>
        <taxon>Palaeoheterodonta</taxon>
        <taxon>Unionida</taxon>
        <taxon>Unionoidea</taxon>
        <taxon>Unionidae</taxon>
        <taxon>Ambleminae</taxon>
        <taxon>Lampsilini</taxon>
        <taxon>Potamilus</taxon>
    </lineage>
</organism>
<dbReference type="InterPro" id="IPR017871">
    <property type="entry name" value="ABC_transporter-like_CS"/>
</dbReference>
<feature type="domain" description="ABC transporter" evidence="4">
    <location>
        <begin position="4"/>
        <end position="230"/>
    </location>
</feature>
<evidence type="ECO:0000313" key="6">
    <source>
        <dbReference type="Proteomes" id="UP001195483"/>
    </source>
</evidence>
<dbReference type="GO" id="GO:0043190">
    <property type="term" value="C:ATP-binding cassette (ABC) transporter complex"/>
    <property type="evidence" value="ECO:0007669"/>
    <property type="project" value="InterPro"/>
</dbReference>
<sequence length="363" mass="40181">MGSVVLKNVVKKYGKLEVVHSINAEIEKGEFIVLVGPSGCGKSTVLRMIAGLEDISGGELLINDKRMNDVAPKDRNIAMVFQSYALYPHMNVFENMSFNLRLQKTPKEEITRKVNEAAAILGLSSLLDRKPAELSGGQRQRVAMGRAIVRNPSVFLFDEPLSNLDAKLRIQMRLEIKKLHQRIKSTVIYVTHDQTEAMTPCRPHHHHERRTGRPLDLFNYPANTFVAGFIGSPPMNLTEGKIVSTDNGLGVNLQDKITLPLGSSANNFNLQNGQAVVFGIRPENICLKGSERPGAEVYNAEGLVDVSEPLGNETVVHFNVKGIELVASVKTTQKLEDGETHSISLDMSHVHLFDSRSKLTLRK</sequence>
<protein>
    <recommendedName>
        <fullName evidence="4">ABC transporter domain-containing protein</fullName>
    </recommendedName>
</protein>
<dbReference type="CDD" id="cd03301">
    <property type="entry name" value="ABC_MalK_N"/>
    <property type="match status" value="1"/>
</dbReference>
<dbReference type="Pfam" id="PF00005">
    <property type="entry name" value="ABC_tran"/>
    <property type="match status" value="1"/>
</dbReference>
<dbReference type="InterPro" id="IPR047641">
    <property type="entry name" value="ABC_transpr_MalK/UgpC-like"/>
</dbReference>
<dbReference type="GO" id="GO:0016887">
    <property type="term" value="F:ATP hydrolysis activity"/>
    <property type="evidence" value="ECO:0007669"/>
    <property type="project" value="InterPro"/>
</dbReference>
<dbReference type="InterPro" id="IPR040582">
    <property type="entry name" value="OB_MalK-like"/>
</dbReference>
<dbReference type="FunFam" id="3.40.50.300:FF:000042">
    <property type="entry name" value="Maltose/maltodextrin ABC transporter, ATP-binding protein"/>
    <property type="match status" value="1"/>
</dbReference>
<accession>A0AAE0WA77</accession>
<dbReference type="GO" id="GO:0005524">
    <property type="term" value="F:ATP binding"/>
    <property type="evidence" value="ECO:0007669"/>
    <property type="project" value="UniProtKB-KW"/>
</dbReference>
<reference evidence="5" key="2">
    <citation type="journal article" date="2021" name="Genome Biol. Evol.">
        <title>Developing a high-quality reference genome for a parasitic bivalve with doubly uniparental inheritance (Bivalvia: Unionida).</title>
        <authorList>
            <person name="Smith C.H."/>
        </authorList>
    </citation>
    <scope>NUCLEOTIDE SEQUENCE</scope>
    <source>
        <strain evidence="5">CHS0354</strain>
        <tissue evidence="5">Mantle</tissue>
    </source>
</reference>
<keyword evidence="2" id="KW-0547">Nucleotide-binding</keyword>
<dbReference type="InterPro" id="IPR027417">
    <property type="entry name" value="P-loop_NTPase"/>
</dbReference>
<evidence type="ECO:0000256" key="2">
    <source>
        <dbReference type="ARBA" id="ARBA00022741"/>
    </source>
</evidence>
<dbReference type="GO" id="GO:0008643">
    <property type="term" value="P:carbohydrate transport"/>
    <property type="evidence" value="ECO:0007669"/>
    <property type="project" value="InterPro"/>
</dbReference>
<keyword evidence="6" id="KW-1185">Reference proteome</keyword>
<dbReference type="Gene3D" id="2.40.50.100">
    <property type="match status" value="1"/>
</dbReference>
<dbReference type="Pfam" id="PF03459">
    <property type="entry name" value="TOBE"/>
    <property type="match status" value="1"/>
</dbReference>
<evidence type="ECO:0000259" key="4">
    <source>
        <dbReference type="PROSITE" id="PS50893"/>
    </source>
</evidence>
<dbReference type="PANTHER" id="PTHR43875">
    <property type="entry name" value="MALTODEXTRIN IMPORT ATP-BINDING PROTEIN MSMX"/>
    <property type="match status" value="1"/>
</dbReference>
<reference evidence="5" key="1">
    <citation type="journal article" date="2021" name="Genome Biol. Evol.">
        <title>A High-Quality Reference Genome for a Parasitic Bivalve with Doubly Uniparental Inheritance (Bivalvia: Unionida).</title>
        <authorList>
            <person name="Smith C.H."/>
        </authorList>
    </citation>
    <scope>NUCLEOTIDE SEQUENCE</scope>
    <source>
        <strain evidence="5">CHS0354</strain>
    </source>
</reference>
<dbReference type="Proteomes" id="UP001195483">
    <property type="component" value="Unassembled WGS sequence"/>
</dbReference>
<dbReference type="PANTHER" id="PTHR43875:SF1">
    <property type="entry name" value="OSMOPROTECTIVE COMPOUNDS UPTAKE ATP-BINDING PROTEIN GGTA"/>
    <property type="match status" value="1"/>
</dbReference>
<dbReference type="InterPro" id="IPR005116">
    <property type="entry name" value="Transp-assoc_OB_typ1"/>
</dbReference>
<gene>
    <name evidence="5" type="ORF">CHS0354_018403</name>
</gene>
<dbReference type="Pfam" id="PF17912">
    <property type="entry name" value="OB_MalK"/>
    <property type="match status" value="1"/>
</dbReference>
<dbReference type="AlphaFoldDB" id="A0AAE0WA77"/>
<dbReference type="NCBIfam" id="NF008653">
    <property type="entry name" value="PRK11650.1"/>
    <property type="match status" value="1"/>
</dbReference>
<keyword evidence="1" id="KW-0813">Transport</keyword>
<comment type="caution">
    <text evidence="5">The sequence shown here is derived from an EMBL/GenBank/DDBJ whole genome shotgun (WGS) entry which is preliminary data.</text>
</comment>
<evidence type="ECO:0000313" key="5">
    <source>
        <dbReference type="EMBL" id="KAK3606809.1"/>
    </source>
</evidence>
<dbReference type="InterPro" id="IPR012340">
    <property type="entry name" value="NA-bd_OB-fold"/>
</dbReference>
<dbReference type="Gene3D" id="3.40.50.300">
    <property type="entry name" value="P-loop containing nucleotide triphosphate hydrolases"/>
    <property type="match status" value="1"/>
</dbReference>